<dbReference type="Proteomes" id="UP001500945">
    <property type="component" value="Unassembled WGS sequence"/>
</dbReference>
<reference evidence="4" key="1">
    <citation type="journal article" date="2019" name="Int. J. Syst. Evol. Microbiol.">
        <title>The Global Catalogue of Microorganisms (GCM) 10K type strain sequencing project: providing services to taxonomists for standard genome sequencing and annotation.</title>
        <authorList>
            <consortium name="The Broad Institute Genomics Platform"/>
            <consortium name="The Broad Institute Genome Sequencing Center for Infectious Disease"/>
            <person name="Wu L."/>
            <person name="Ma J."/>
        </authorList>
    </citation>
    <scope>NUCLEOTIDE SEQUENCE [LARGE SCALE GENOMIC DNA]</scope>
    <source>
        <strain evidence="4">JCM 17809</strain>
    </source>
</reference>
<keyword evidence="2" id="KW-1133">Transmembrane helix</keyword>
<evidence type="ECO:0000313" key="4">
    <source>
        <dbReference type="Proteomes" id="UP001500945"/>
    </source>
</evidence>
<keyword evidence="2" id="KW-0812">Transmembrane</keyword>
<feature type="transmembrane region" description="Helical" evidence="2">
    <location>
        <begin position="43"/>
        <end position="63"/>
    </location>
</feature>
<evidence type="ECO:0000256" key="2">
    <source>
        <dbReference type="SAM" id="Phobius"/>
    </source>
</evidence>
<proteinExistence type="predicted"/>
<comment type="caution">
    <text evidence="3">The sequence shown here is derived from an EMBL/GenBank/DDBJ whole genome shotgun (WGS) entry which is preliminary data.</text>
</comment>
<protein>
    <submittedName>
        <fullName evidence="3">Uncharacterized protein</fullName>
    </submittedName>
</protein>
<name>A0ABP8KT98_9MICO</name>
<feature type="region of interest" description="Disordered" evidence="1">
    <location>
        <begin position="68"/>
        <end position="103"/>
    </location>
</feature>
<organism evidence="3 4">
    <name type="scientific">Fodinibacter luteus</name>
    <dbReference type="NCBI Taxonomy" id="552064"/>
    <lineage>
        <taxon>Bacteria</taxon>
        <taxon>Bacillati</taxon>
        <taxon>Actinomycetota</taxon>
        <taxon>Actinomycetes</taxon>
        <taxon>Micrococcales</taxon>
        <taxon>Intrasporangiaceae</taxon>
        <taxon>Fodinibacter (ex Wang et al. 2009)</taxon>
    </lineage>
</organism>
<keyword evidence="4" id="KW-1185">Reference proteome</keyword>
<keyword evidence="2" id="KW-0472">Membrane</keyword>
<dbReference type="EMBL" id="BAABGM010000033">
    <property type="protein sequence ID" value="GAA4414170.1"/>
    <property type="molecule type" value="Genomic_DNA"/>
</dbReference>
<feature type="compositionally biased region" description="Basic and acidic residues" evidence="1">
    <location>
        <begin position="68"/>
        <end position="82"/>
    </location>
</feature>
<accession>A0ABP8KT98</accession>
<gene>
    <name evidence="3" type="ORF">GCM10023168_37570</name>
</gene>
<evidence type="ECO:0000256" key="1">
    <source>
        <dbReference type="SAM" id="MobiDB-lite"/>
    </source>
</evidence>
<evidence type="ECO:0000313" key="3">
    <source>
        <dbReference type="EMBL" id="GAA4414170.1"/>
    </source>
</evidence>
<sequence>MRVASTASSNGTVLVMRAMAPVCPHPACVRVAIVAAMPASNRAWKIVGLASLVGVVATGALVARNERERRAYTPDEVRDRLQQRLGAAGGPQGSEPAGTSGDR</sequence>